<feature type="transmembrane region" description="Helical" evidence="10">
    <location>
        <begin position="383"/>
        <end position="404"/>
    </location>
</feature>
<sequence length="553" mass="61057">MTTRPIPIDFTAPEPGSSGSSNWNKVRHAVKVASVMKDQDRKDTLAVSSASTSASAAFARSLVLFTGFLFRRPSKLFRPSRVDTWAGLRQLAISSDQTLSASFIRDLLRRKTGLIAITLTILPPLIVNTTMGFLLFTSHSFFSLSLAKLPFFQNHTTSNSNDDFGESIDGIETKNPNSSKDNVARYHAPLDIYGRKKQLRNEEEEEEINLDTLLRGPSIIPNHPTLLSAIAGAGAGLVQGAAFTPVENVVRFLHQSTTSLTSMAAKFLHLPIRNVPQAFDLSQPATPVQAIKNLFASETWRKTNSWWTGWRWAVARDALSYSCFFAAFDITRRVGLRVKALFGGSIQPGWENILVLDFPSEDESISKTKQQILDQHVPTKARVAQALTIVTGGVLASILAELVGRPFRACQKIMLIDAKLQEELKFKSKAAPSQTGLKSSYTSSYNTSSRSTQSMESILKYGHGSPKGYKTNWEPIIKTFRKRGFQPFLQPDKPPITPPSPTPTTTSAKSVESLLLHKQSKLMRVSKRIGYRLAAVGPWGFGFLVWAWVGGEV</sequence>
<name>A0AAX4JLL4_9TREE</name>
<dbReference type="PANTHER" id="PTHR45624:SF9">
    <property type="entry name" value="CARRIER PROTEIN, PUTATIVE (AFU_ORTHOLOGUE AFUA_4G06390)-RELATED"/>
    <property type="match status" value="1"/>
</dbReference>
<dbReference type="PANTHER" id="PTHR45624">
    <property type="entry name" value="MITOCHONDRIAL BASIC AMINO ACIDS TRANSPORTER-RELATED"/>
    <property type="match status" value="1"/>
</dbReference>
<keyword evidence="3" id="KW-0813">Transport</keyword>
<keyword evidence="5" id="KW-0677">Repeat</keyword>
<feature type="region of interest" description="Disordered" evidence="9">
    <location>
        <begin position="488"/>
        <end position="509"/>
    </location>
</feature>
<dbReference type="GO" id="GO:0031966">
    <property type="term" value="C:mitochondrial membrane"/>
    <property type="evidence" value="ECO:0007669"/>
    <property type="project" value="UniProtKB-SubCell"/>
</dbReference>
<evidence type="ECO:0000313" key="11">
    <source>
        <dbReference type="EMBL" id="WWC85677.1"/>
    </source>
</evidence>
<comment type="subcellular location">
    <subcellularLocation>
        <location evidence="1">Mitochondrion membrane</location>
        <topology evidence="1">Multi-pass membrane protein</topology>
    </subcellularLocation>
</comment>
<feature type="region of interest" description="Disordered" evidence="9">
    <location>
        <begin position="1"/>
        <end position="23"/>
    </location>
</feature>
<reference evidence="11 12" key="1">
    <citation type="submission" date="2024-01" db="EMBL/GenBank/DDBJ databases">
        <title>Comparative genomics of Cryptococcus and Kwoniella reveals pathogenesis evolution and contrasting modes of karyotype evolution via chromosome fusion or intercentromeric recombination.</title>
        <authorList>
            <person name="Coelho M.A."/>
            <person name="David-Palma M."/>
            <person name="Shea T."/>
            <person name="Bowers K."/>
            <person name="McGinley-Smith S."/>
            <person name="Mohammad A.W."/>
            <person name="Gnirke A."/>
            <person name="Yurkov A.M."/>
            <person name="Nowrousian M."/>
            <person name="Sun S."/>
            <person name="Cuomo C.A."/>
            <person name="Heitman J."/>
        </authorList>
    </citation>
    <scope>NUCLEOTIDE SEQUENCE [LARGE SCALE GENOMIC DNA]</scope>
    <source>
        <strain evidence="11 12">CBS 6074</strain>
    </source>
</reference>
<protein>
    <recommendedName>
        <fullName evidence="13">Mitochondrial carrier protein</fullName>
    </recommendedName>
</protein>
<evidence type="ECO:0000256" key="5">
    <source>
        <dbReference type="ARBA" id="ARBA00022737"/>
    </source>
</evidence>
<evidence type="ECO:0000256" key="10">
    <source>
        <dbReference type="SAM" id="Phobius"/>
    </source>
</evidence>
<dbReference type="EMBL" id="CP144098">
    <property type="protein sequence ID" value="WWC85677.1"/>
    <property type="molecule type" value="Genomic_DNA"/>
</dbReference>
<comment type="similarity">
    <text evidence="2">Belongs to the mitochondrial carrier (TC 2.A.29) family.</text>
</comment>
<evidence type="ECO:0000313" key="12">
    <source>
        <dbReference type="Proteomes" id="UP001355207"/>
    </source>
</evidence>
<keyword evidence="7" id="KW-0496">Mitochondrion</keyword>
<evidence type="ECO:0000256" key="1">
    <source>
        <dbReference type="ARBA" id="ARBA00004225"/>
    </source>
</evidence>
<evidence type="ECO:0008006" key="13">
    <source>
        <dbReference type="Google" id="ProtNLM"/>
    </source>
</evidence>
<feature type="compositionally biased region" description="Pro residues" evidence="9">
    <location>
        <begin position="492"/>
        <end position="502"/>
    </location>
</feature>
<dbReference type="Proteomes" id="UP001355207">
    <property type="component" value="Chromosome 1"/>
</dbReference>
<keyword evidence="6 10" id="KW-1133">Transmembrane helix</keyword>
<dbReference type="InterPro" id="IPR050567">
    <property type="entry name" value="Mitochondrial_Carrier"/>
</dbReference>
<feature type="transmembrane region" description="Helical" evidence="10">
    <location>
        <begin position="529"/>
        <end position="549"/>
    </location>
</feature>
<feature type="transmembrane region" description="Helical" evidence="10">
    <location>
        <begin position="114"/>
        <end position="136"/>
    </location>
</feature>
<dbReference type="AlphaFoldDB" id="A0AAX4JLL4"/>
<dbReference type="SUPFAM" id="SSF103506">
    <property type="entry name" value="Mitochondrial carrier"/>
    <property type="match status" value="1"/>
</dbReference>
<keyword evidence="8 10" id="KW-0472">Membrane</keyword>
<gene>
    <name evidence="11" type="ORF">L201_000543</name>
</gene>
<dbReference type="Gene3D" id="1.50.40.10">
    <property type="entry name" value="Mitochondrial carrier domain"/>
    <property type="match status" value="1"/>
</dbReference>
<dbReference type="GO" id="GO:0022857">
    <property type="term" value="F:transmembrane transporter activity"/>
    <property type="evidence" value="ECO:0007669"/>
    <property type="project" value="TreeGrafter"/>
</dbReference>
<keyword evidence="4 10" id="KW-0812">Transmembrane</keyword>
<dbReference type="RefSeq" id="XP_066072440.1">
    <property type="nucleotide sequence ID" value="XM_066216343.1"/>
</dbReference>
<evidence type="ECO:0000256" key="8">
    <source>
        <dbReference type="ARBA" id="ARBA00023136"/>
    </source>
</evidence>
<evidence type="ECO:0000256" key="7">
    <source>
        <dbReference type="ARBA" id="ARBA00023128"/>
    </source>
</evidence>
<evidence type="ECO:0000256" key="9">
    <source>
        <dbReference type="SAM" id="MobiDB-lite"/>
    </source>
</evidence>
<organism evidence="11 12">
    <name type="scientific">Kwoniella dendrophila CBS 6074</name>
    <dbReference type="NCBI Taxonomy" id="1295534"/>
    <lineage>
        <taxon>Eukaryota</taxon>
        <taxon>Fungi</taxon>
        <taxon>Dikarya</taxon>
        <taxon>Basidiomycota</taxon>
        <taxon>Agaricomycotina</taxon>
        <taxon>Tremellomycetes</taxon>
        <taxon>Tremellales</taxon>
        <taxon>Cryptococcaceae</taxon>
        <taxon>Kwoniella</taxon>
    </lineage>
</organism>
<dbReference type="GeneID" id="91091215"/>
<evidence type="ECO:0000256" key="4">
    <source>
        <dbReference type="ARBA" id="ARBA00022692"/>
    </source>
</evidence>
<keyword evidence="12" id="KW-1185">Reference proteome</keyword>
<evidence type="ECO:0000256" key="6">
    <source>
        <dbReference type="ARBA" id="ARBA00022989"/>
    </source>
</evidence>
<evidence type="ECO:0000256" key="3">
    <source>
        <dbReference type="ARBA" id="ARBA00022448"/>
    </source>
</evidence>
<accession>A0AAX4JLL4</accession>
<evidence type="ECO:0000256" key="2">
    <source>
        <dbReference type="ARBA" id="ARBA00006375"/>
    </source>
</evidence>
<proteinExistence type="inferred from homology"/>
<dbReference type="InterPro" id="IPR023395">
    <property type="entry name" value="MCP_dom_sf"/>
</dbReference>